<proteinExistence type="predicted"/>
<dbReference type="InterPro" id="IPR016032">
    <property type="entry name" value="Sig_transdc_resp-reg_C-effctor"/>
</dbReference>
<accession>A0ABU8N1N9</accession>
<dbReference type="PRINTS" id="PR00038">
    <property type="entry name" value="HTHLUXR"/>
</dbReference>
<dbReference type="Pfam" id="PF00196">
    <property type="entry name" value="GerE"/>
    <property type="match status" value="1"/>
</dbReference>
<dbReference type="InterPro" id="IPR027417">
    <property type="entry name" value="P-loop_NTPase"/>
</dbReference>
<dbReference type="RefSeq" id="WP_337712781.1">
    <property type="nucleotide sequence ID" value="NZ_JBBEGL010000002.1"/>
</dbReference>
<keyword evidence="1" id="KW-0547">Nucleotide-binding</keyword>
<dbReference type="PANTHER" id="PTHR16305:SF28">
    <property type="entry name" value="GUANYLATE CYCLASE DOMAIN-CONTAINING PROTEIN"/>
    <property type="match status" value="1"/>
</dbReference>
<dbReference type="PROSITE" id="PS00622">
    <property type="entry name" value="HTH_LUXR_1"/>
    <property type="match status" value="1"/>
</dbReference>
<dbReference type="Gene3D" id="1.10.10.10">
    <property type="entry name" value="Winged helix-like DNA-binding domain superfamily/Winged helix DNA-binding domain"/>
    <property type="match status" value="1"/>
</dbReference>
<dbReference type="SUPFAM" id="SSF52540">
    <property type="entry name" value="P-loop containing nucleoside triphosphate hydrolases"/>
    <property type="match status" value="1"/>
</dbReference>
<keyword evidence="2" id="KW-0067">ATP-binding</keyword>
<dbReference type="PROSITE" id="PS50043">
    <property type="entry name" value="HTH_LUXR_2"/>
    <property type="match status" value="1"/>
</dbReference>
<dbReference type="InterPro" id="IPR000792">
    <property type="entry name" value="Tscrpt_reg_LuxR_C"/>
</dbReference>
<dbReference type="PANTHER" id="PTHR16305">
    <property type="entry name" value="TESTICULAR SOLUBLE ADENYLYL CYCLASE"/>
    <property type="match status" value="1"/>
</dbReference>
<keyword evidence="5" id="KW-1185">Reference proteome</keyword>
<dbReference type="InterPro" id="IPR036388">
    <property type="entry name" value="WH-like_DNA-bd_sf"/>
</dbReference>
<feature type="domain" description="HTH luxR-type" evidence="3">
    <location>
        <begin position="806"/>
        <end position="868"/>
    </location>
</feature>
<evidence type="ECO:0000256" key="1">
    <source>
        <dbReference type="ARBA" id="ARBA00022741"/>
    </source>
</evidence>
<evidence type="ECO:0000313" key="5">
    <source>
        <dbReference type="Proteomes" id="UP001370100"/>
    </source>
</evidence>
<dbReference type="SUPFAM" id="SSF48452">
    <property type="entry name" value="TPR-like"/>
    <property type="match status" value="1"/>
</dbReference>
<name>A0ABU8N1N9_9PSEU</name>
<dbReference type="SUPFAM" id="SSF46894">
    <property type="entry name" value="C-terminal effector domain of the bipartite response regulators"/>
    <property type="match status" value="1"/>
</dbReference>
<sequence>MPESRPLVGRSEAIAAVVASSRDDQVAAVVVGGPAGVGRTRFARAAQAAVTSGGAPWRTEVLMTSPVTADLALGALGHLVGDLDPSVTDPAALLRETRRRLTDGGHRRLVVVDDAHLLDATSAVLLAQLARTGAAFLLLTAPTGAVSPDPFHALSRDGYAARIELGELDRAQSDHLVTSTLGGHVDGVTLDRLWELSQGNPRFLSELVDGARDEGALHRAGAVWRWDAPRHPPRRLIELLTSRVGGLAPVEQDLMRLLAFGQPLGCEVVSGLYGDVVLARLETQGLVTSVRDGRRLEIGLAHPLYTELLRSRATPLQEREAYRRLRTALEASGSRRAGDRHRLLAWRAAEGMATDPAELLDAARGVAPTEPRTAERLLRAAADHGAGFEVLWRLGLLRVRLGQFEGAETAFASAAKLAEATDTVDLTLTDGPDPLLVATARCRNLYWGLRDEAGALGAAAAALAAAELRGTGAGPAAAALRGFVALVAHRPADALDAVTAHLGSGLAGHPEALAVAALAHVRLGRSDRALALTADTDDVGDGWVTVELRLARWSALLAAGRLDEAEELARRGHVEAGPGGVSEHVALYVAWLGVVAARRGRLRTAVRLLHEAAAGVSARHFPFTVPLVSELAVALAGLGRTTEAQDVLAEAHGVTGGPFAGWMQAAQVWLAGIDGRVSRAVELALDERPGASVPDRLQALHAAVRLGAGKPVAGALDAVAAPVEGDLGGLQAAHARALASGHGAGLDAVAAGFTELGHVLLAAEASAQACAAHRAGGNSKAAGWSASRSRAGMEQCEGAETSAAGLLERTGELTPREAEIAALAAGGLTSPAIADQLVISVRTVNNVLRSVYAKLGVSGRGKLAEALGLKQA</sequence>
<evidence type="ECO:0000313" key="4">
    <source>
        <dbReference type="EMBL" id="MEJ2886295.1"/>
    </source>
</evidence>
<dbReference type="EMBL" id="JBBEGL010000002">
    <property type="protein sequence ID" value="MEJ2886295.1"/>
    <property type="molecule type" value="Genomic_DNA"/>
</dbReference>
<dbReference type="SMART" id="SM00421">
    <property type="entry name" value="HTH_LUXR"/>
    <property type="match status" value="1"/>
</dbReference>
<comment type="caution">
    <text evidence="4">The sequence shown here is derived from an EMBL/GenBank/DDBJ whole genome shotgun (WGS) entry which is preliminary data.</text>
</comment>
<organism evidence="4 5">
    <name type="scientific">Actinomycetospora aeridis</name>
    <dbReference type="NCBI Taxonomy" id="3129231"/>
    <lineage>
        <taxon>Bacteria</taxon>
        <taxon>Bacillati</taxon>
        <taxon>Actinomycetota</taxon>
        <taxon>Actinomycetes</taxon>
        <taxon>Pseudonocardiales</taxon>
        <taxon>Pseudonocardiaceae</taxon>
        <taxon>Actinomycetospora</taxon>
    </lineage>
</organism>
<dbReference type="Proteomes" id="UP001370100">
    <property type="component" value="Unassembled WGS sequence"/>
</dbReference>
<dbReference type="CDD" id="cd06170">
    <property type="entry name" value="LuxR_C_like"/>
    <property type="match status" value="1"/>
</dbReference>
<evidence type="ECO:0000259" key="3">
    <source>
        <dbReference type="PROSITE" id="PS50043"/>
    </source>
</evidence>
<protein>
    <submittedName>
        <fullName evidence="4">LuxR C-terminal-related transcriptional regulator</fullName>
    </submittedName>
</protein>
<evidence type="ECO:0000256" key="2">
    <source>
        <dbReference type="ARBA" id="ARBA00022840"/>
    </source>
</evidence>
<dbReference type="Gene3D" id="1.25.40.10">
    <property type="entry name" value="Tetratricopeptide repeat domain"/>
    <property type="match status" value="1"/>
</dbReference>
<dbReference type="InterPro" id="IPR011990">
    <property type="entry name" value="TPR-like_helical_dom_sf"/>
</dbReference>
<gene>
    <name evidence="4" type="ORF">WCD41_07505</name>
</gene>
<reference evidence="4 5" key="1">
    <citation type="submission" date="2024-03" db="EMBL/GenBank/DDBJ databases">
        <title>Actinomycetospora sp. OC33-EN06, a novel actinomycete isolated from wild orchid (Aerides multiflora).</title>
        <authorList>
            <person name="Suriyachadkun C."/>
        </authorList>
    </citation>
    <scope>NUCLEOTIDE SEQUENCE [LARGE SCALE GENOMIC DNA]</scope>
    <source>
        <strain evidence="4 5">OC33-EN06</strain>
    </source>
</reference>